<evidence type="ECO:0000313" key="8">
    <source>
        <dbReference type="Proteomes" id="UP000268094"/>
    </source>
</evidence>
<dbReference type="InterPro" id="IPR036271">
    <property type="entry name" value="Tet_transcr_reg_TetR-rel_C_sf"/>
</dbReference>
<dbReference type="PANTHER" id="PTHR30055">
    <property type="entry name" value="HTH-TYPE TRANSCRIPTIONAL REGULATOR RUTR"/>
    <property type="match status" value="1"/>
</dbReference>
<dbReference type="AlphaFoldDB" id="A0A3A8JH05"/>
<organism evidence="7 8">
    <name type="scientific">Corallococcus terminator</name>
    <dbReference type="NCBI Taxonomy" id="2316733"/>
    <lineage>
        <taxon>Bacteria</taxon>
        <taxon>Pseudomonadati</taxon>
        <taxon>Myxococcota</taxon>
        <taxon>Myxococcia</taxon>
        <taxon>Myxococcales</taxon>
        <taxon>Cystobacterineae</taxon>
        <taxon>Myxococcaceae</taxon>
        <taxon>Corallococcus</taxon>
    </lineage>
</organism>
<dbReference type="PANTHER" id="PTHR30055:SF226">
    <property type="entry name" value="HTH-TYPE TRANSCRIPTIONAL REGULATOR PKSA"/>
    <property type="match status" value="1"/>
</dbReference>
<keyword evidence="2 4" id="KW-0238">DNA-binding</keyword>
<feature type="domain" description="HTH tetR-type" evidence="6">
    <location>
        <begin position="15"/>
        <end position="75"/>
    </location>
</feature>
<keyword evidence="3" id="KW-0804">Transcription</keyword>
<feature type="DNA-binding region" description="H-T-H motif" evidence="4">
    <location>
        <begin position="38"/>
        <end position="57"/>
    </location>
</feature>
<evidence type="ECO:0000256" key="1">
    <source>
        <dbReference type="ARBA" id="ARBA00023015"/>
    </source>
</evidence>
<dbReference type="GO" id="GO:0000976">
    <property type="term" value="F:transcription cis-regulatory region binding"/>
    <property type="evidence" value="ECO:0007669"/>
    <property type="project" value="TreeGrafter"/>
</dbReference>
<dbReference type="PROSITE" id="PS50977">
    <property type="entry name" value="HTH_TETR_2"/>
    <property type="match status" value="1"/>
</dbReference>
<dbReference type="Gene3D" id="1.10.10.60">
    <property type="entry name" value="Homeodomain-like"/>
    <property type="match status" value="1"/>
</dbReference>
<dbReference type="GO" id="GO:0003700">
    <property type="term" value="F:DNA-binding transcription factor activity"/>
    <property type="evidence" value="ECO:0007669"/>
    <property type="project" value="TreeGrafter"/>
</dbReference>
<name>A0A3A8JH05_9BACT</name>
<evidence type="ECO:0000256" key="5">
    <source>
        <dbReference type="SAM" id="MobiDB-lite"/>
    </source>
</evidence>
<dbReference type="RefSeq" id="WP_120540370.1">
    <property type="nucleotide sequence ID" value="NZ_RAVZ01000047.1"/>
</dbReference>
<dbReference type="OrthoDB" id="9809994at2"/>
<evidence type="ECO:0000259" key="6">
    <source>
        <dbReference type="PROSITE" id="PS50977"/>
    </source>
</evidence>
<evidence type="ECO:0000256" key="2">
    <source>
        <dbReference type="ARBA" id="ARBA00023125"/>
    </source>
</evidence>
<sequence>MGQQKSAPEGGTRESERRRTILRAAIDVFARKGYHGCRIADVAKEAGVAYGLVYHYFKNKDELLETVFETGWSGFISRARLVAESEGPLADKVRRIADVAFEAYRVDPRAVKVLILEIARSPAGARINRQTAFVDVIRLSAQMFTRAKESGELRPDVDPLLASALLFGSIEMGLTAFVVGLADARDTVMLERAKAQIADSFLHGVLVPGVEKAQGEPPRTEPSRSELSKAEEPKPEAPPEVSTWKREKSGTKSKAPKRT</sequence>
<evidence type="ECO:0000313" key="7">
    <source>
        <dbReference type="EMBL" id="RKG91190.1"/>
    </source>
</evidence>
<reference evidence="8" key="1">
    <citation type="submission" date="2018-09" db="EMBL/GenBank/DDBJ databases">
        <authorList>
            <person name="Livingstone P.G."/>
            <person name="Whitworth D.E."/>
        </authorList>
    </citation>
    <scope>NUCLEOTIDE SEQUENCE [LARGE SCALE GENOMIC DNA]</scope>
    <source>
        <strain evidence="8">CA054A</strain>
    </source>
</reference>
<feature type="compositionally biased region" description="Basic and acidic residues" evidence="5">
    <location>
        <begin position="218"/>
        <end position="250"/>
    </location>
</feature>
<dbReference type="Pfam" id="PF16859">
    <property type="entry name" value="TetR_C_11"/>
    <property type="match status" value="1"/>
</dbReference>
<keyword evidence="8" id="KW-1185">Reference proteome</keyword>
<dbReference type="Gene3D" id="1.10.357.10">
    <property type="entry name" value="Tetracycline Repressor, domain 2"/>
    <property type="match status" value="1"/>
</dbReference>
<dbReference type="SUPFAM" id="SSF46689">
    <property type="entry name" value="Homeodomain-like"/>
    <property type="match status" value="1"/>
</dbReference>
<gene>
    <name evidence="7" type="ORF">D7V88_09815</name>
</gene>
<dbReference type="InterPro" id="IPR050109">
    <property type="entry name" value="HTH-type_TetR-like_transc_reg"/>
</dbReference>
<dbReference type="Pfam" id="PF00440">
    <property type="entry name" value="TetR_N"/>
    <property type="match status" value="1"/>
</dbReference>
<dbReference type="InterPro" id="IPR009057">
    <property type="entry name" value="Homeodomain-like_sf"/>
</dbReference>
<protein>
    <submittedName>
        <fullName evidence="7">TetR/AcrR family transcriptional regulator</fullName>
    </submittedName>
</protein>
<feature type="region of interest" description="Disordered" evidence="5">
    <location>
        <begin position="209"/>
        <end position="259"/>
    </location>
</feature>
<dbReference type="PRINTS" id="PR00455">
    <property type="entry name" value="HTHTETR"/>
</dbReference>
<dbReference type="EMBL" id="RAVZ01000047">
    <property type="protein sequence ID" value="RKG91190.1"/>
    <property type="molecule type" value="Genomic_DNA"/>
</dbReference>
<keyword evidence="1" id="KW-0805">Transcription regulation</keyword>
<accession>A0A3A8JH05</accession>
<dbReference type="Proteomes" id="UP000268094">
    <property type="component" value="Unassembled WGS sequence"/>
</dbReference>
<dbReference type="InterPro" id="IPR001647">
    <property type="entry name" value="HTH_TetR"/>
</dbReference>
<dbReference type="InterPro" id="IPR011075">
    <property type="entry name" value="TetR_C"/>
</dbReference>
<comment type="caution">
    <text evidence="7">The sequence shown here is derived from an EMBL/GenBank/DDBJ whole genome shotgun (WGS) entry which is preliminary data.</text>
</comment>
<evidence type="ECO:0000256" key="4">
    <source>
        <dbReference type="PROSITE-ProRule" id="PRU00335"/>
    </source>
</evidence>
<dbReference type="SUPFAM" id="SSF48498">
    <property type="entry name" value="Tetracyclin repressor-like, C-terminal domain"/>
    <property type="match status" value="1"/>
</dbReference>
<proteinExistence type="predicted"/>
<evidence type="ECO:0000256" key="3">
    <source>
        <dbReference type="ARBA" id="ARBA00023163"/>
    </source>
</evidence>